<dbReference type="GO" id="GO:0005886">
    <property type="term" value="C:plasma membrane"/>
    <property type="evidence" value="ECO:0007669"/>
    <property type="project" value="UniProtKB-SubCell"/>
</dbReference>
<dbReference type="InterPro" id="IPR005828">
    <property type="entry name" value="MFS_sugar_transport-like"/>
</dbReference>
<feature type="domain" description="Major facilitator superfamily (MFS) profile" evidence="10">
    <location>
        <begin position="8"/>
        <end position="412"/>
    </location>
</feature>
<feature type="transmembrane region" description="Helical" evidence="9">
    <location>
        <begin position="295"/>
        <end position="314"/>
    </location>
</feature>
<keyword evidence="3" id="KW-0813">Transport</keyword>
<evidence type="ECO:0000256" key="6">
    <source>
        <dbReference type="ARBA" id="ARBA00022847"/>
    </source>
</evidence>
<dbReference type="InterPro" id="IPR020846">
    <property type="entry name" value="MFS_dom"/>
</dbReference>
<keyword evidence="12" id="KW-1185">Reference proteome</keyword>
<reference evidence="11 12" key="1">
    <citation type="submission" date="2015-11" db="EMBL/GenBank/DDBJ databases">
        <title>Genomic analysis of 38 Legionella species identifies large and diverse effector repertoires.</title>
        <authorList>
            <person name="Burstein D."/>
            <person name="Amaro F."/>
            <person name="Zusman T."/>
            <person name="Lifshitz Z."/>
            <person name="Cohen O."/>
            <person name="Gilbert J.A."/>
            <person name="Pupko T."/>
            <person name="Shuman H.A."/>
            <person name="Segal G."/>
        </authorList>
    </citation>
    <scope>NUCLEOTIDE SEQUENCE [LARGE SCALE GENOMIC DNA]</scope>
    <source>
        <strain evidence="11 12">ATCC 49508</strain>
    </source>
</reference>
<dbReference type="PROSITE" id="PS00217">
    <property type="entry name" value="SUGAR_TRANSPORT_2"/>
    <property type="match status" value="1"/>
</dbReference>
<dbReference type="Gene3D" id="1.20.1250.20">
    <property type="entry name" value="MFS general substrate transporter like domains"/>
    <property type="match status" value="2"/>
</dbReference>
<evidence type="ECO:0000313" key="12">
    <source>
        <dbReference type="Proteomes" id="UP000054662"/>
    </source>
</evidence>
<dbReference type="STRING" id="45076.Lwor_0103"/>
<evidence type="ECO:0000256" key="5">
    <source>
        <dbReference type="ARBA" id="ARBA00022692"/>
    </source>
</evidence>
<comment type="caution">
    <text evidence="11">The sequence shown here is derived from an EMBL/GenBank/DDBJ whole genome shotgun (WGS) entry which is preliminary data.</text>
</comment>
<feature type="transmembrane region" description="Helical" evidence="9">
    <location>
        <begin position="266"/>
        <end position="286"/>
    </location>
</feature>
<dbReference type="RefSeq" id="WP_058491750.1">
    <property type="nucleotide sequence ID" value="NZ_CBCRUR010000002.1"/>
</dbReference>
<evidence type="ECO:0000256" key="9">
    <source>
        <dbReference type="SAM" id="Phobius"/>
    </source>
</evidence>
<keyword evidence="5 9" id="KW-0812">Transmembrane</keyword>
<dbReference type="PATRIC" id="fig|45076.6.peg.110"/>
<dbReference type="Pfam" id="PF07690">
    <property type="entry name" value="MFS_1"/>
    <property type="match status" value="1"/>
</dbReference>
<feature type="transmembrane region" description="Helical" evidence="9">
    <location>
        <begin position="383"/>
        <end position="406"/>
    </location>
</feature>
<dbReference type="InterPro" id="IPR036259">
    <property type="entry name" value="MFS_trans_sf"/>
</dbReference>
<dbReference type="OrthoDB" id="3690818at2"/>
<dbReference type="PROSITE" id="PS50850">
    <property type="entry name" value="MFS"/>
    <property type="match status" value="1"/>
</dbReference>
<dbReference type="Proteomes" id="UP000054662">
    <property type="component" value="Unassembled WGS sequence"/>
</dbReference>
<evidence type="ECO:0000256" key="4">
    <source>
        <dbReference type="ARBA" id="ARBA00022475"/>
    </source>
</evidence>
<dbReference type="PANTHER" id="PTHR43528:SF8">
    <property type="entry name" value="BLR0239 PROTEIN"/>
    <property type="match status" value="1"/>
</dbReference>
<dbReference type="GO" id="GO:0015293">
    <property type="term" value="F:symporter activity"/>
    <property type="evidence" value="ECO:0007669"/>
    <property type="project" value="UniProtKB-KW"/>
</dbReference>
<protein>
    <submittedName>
        <fullName evidence="11">MFS transporter</fullName>
    </submittedName>
</protein>
<feature type="transmembrane region" description="Helical" evidence="9">
    <location>
        <begin position="12"/>
        <end position="34"/>
    </location>
</feature>
<name>A0A0W1AKU1_9GAMM</name>
<evidence type="ECO:0000256" key="2">
    <source>
        <dbReference type="ARBA" id="ARBA00008240"/>
    </source>
</evidence>
<keyword evidence="4" id="KW-1003">Cell membrane</keyword>
<feature type="transmembrane region" description="Helical" evidence="9">
    <location>
        <begin position="184"/>
        <end position="203"/>
    </location>
</feature>
<comment type="subcellular location">
    <subcellularLocation>
        <location evidence="1">Cell membrane</location>
        <topology evidence="1">Multi-pass membrane protein</topology>
    </subcellularLocation>
</comment>
<evidence type="ECO:0000313" key="11">
    <source>
        <dbReference type="EMBL" id="KTD81800.1"/>
    </source>
</evidence>
<gene>
    <name evidence="11" type="ORF">Lwor_0103</name>
</gene>
<feature type="transmembrane region" description="Helical" evidence="9">
    <location>
        <begin position="83"/>
        <end position="101"/>
    </location>
</feature>
<sequence>MTELSVKNISALIIGNAFEWYDFFVYSFISMYFAKLFFPSTNSVNSILAVTATFGVALLMRPLGGVILGVFADKYGRIRTMNLIILIMTLSLVLIATAPIYNQIGIYAPILILVARLMQGFSTGAEFGVSSAILLELSPPNRRGFYSSLQTFGQMIAVQLSALVGLLLANYLTPTQIEQGGWRIPFILGLIILPVGMYIRWQVKETVNPSFKVSKYSLIHIIKNNIKSILITMGLVSGGTVSMYIILSYMPIYVTRYLDLTAHDSYCSVLVGVGLMTLLIPFFGWLSDHIGKKPLLVISMLLYLIEIYPCFLWLNAAPSLTRLIIIQCFFCFSLAMYYGAITAAMTDLFPKEVRVTCLSIGFNLGVMIFGAFAQFIVTSLIEVLATPMAITIYPLLGVAICLITAMSYQESEAKNMGSLYANQT</sequence>
<organism evidence="11 12">
    <name type="scientific">Legionella worsleiensis</name>
    <dbReference type="NCBI Taxonomy" id="45076"/>
    <lineage>
        <taxon>Bacteria</taxon>
        <taxon>Pseudomonadati</taxon>
        <taxon>Pseudomonadota</taxon>
        <taxon>Gammaproteobacteria</taxon>
        <taxon>Legionellales</taxon>
        <taxon>Legionellaceae</taxon>
        <taxon>Legionella</taxon>
    </lineage>
</organism>
<dbReference type="EMBL" id="LNZC01000002">
    <property type="protein sequence ID" value="KTD81800.1"/>
    <property type="molecule type" value="Genomic_DNA"/>
</dbReference>
<dbReference type="AlphaFoldDB" id="A0A0W1AKU1"/>
<dbReference type="PANTHER" id="PTHR43528">
    <property type="entry name" value="ALPHA-KETOGLUTARATE PERMEASE"/>
    <property type="match status" value="1"/>
</dbReference>
<proteinExistence type="inferred from homology"/>
<accession>A0A0W1AKU1</accession>
<comment type="similarity">
    <text evidence="2">Belongs to the major facilitator superfamily. Metabolite:H+ Symporter (MHS) family (TC 2.A.1.6) family.</text>
</comment>
<feature type="transmembrane region" description="Helical" evidence="9">
    <location>
        <begin position="46"/>
        <end position="71"/>
    </location>
</feature>
<feature type="transmembrane region" description="Helical" evidence="9">
    <location>
        <begin position="155"/>
        <end position="172"/>
    </location>
</feature>
<dbReference type="InterPro" id="IPR011701">
    <property type="entry name" value="MFS"/>
</dbReference>
<dbReference type="InterPro" id="IPR051084">
    <property type="entry name" value="H+-coupled_symporters"/>
</dbReference>
<evidence type="ECO:0000256" key="1">
    <source>
        <dbReference type="ARBA" id="ARBA00004651"/>
    </source>
</evidence>
<feature type="transmembrane region" description="Helical" evidence="9">
    <location>
        <begin position="353"/>
        <end position="377"/>
    </location>
</feature>
<dbReference type="InterPro" id="IPR005829">
    <property type="entry name" value="Sugar_transporter_CS"/>
</dbReference>
<keyword evidence="6" id="KW-0769">Symport</keyword>
<keyword evidence="7 9" id="KW-1133">Transmembrane helix</keyword>
<keyword evidence="8 9" id="KW-0472">Membrane</keyword>
<evidence type="ECO:0000256" key="7">
    <source>
        <dbReference type="ARBA" id="ARBA00022989"/>
    </source>
</evidence>
<feature type="transmembrane region" description="Helical" evidence="9">
    <location>
        <begin position="224"/>
        <end position="246"/>
    </location>
</feature>
<feature type="transmembrane region" description="Helical" evidence="9">
    <location>
        <begin position="320"/>
        <end position="341"/>
    </location>
</feature>
<evidence type="ECO:0000259" key="10">
    <source>
        <dbReference type="PROSITE" id="PS50850"/>
    </source>
</evidence>
<dbReference type="Pfam" id="PF00083">
    <property type="entry name" value="Sugar_tr"/>
    <property type="match status" value="1"/>
</dbReference>
<evidence type="ECO:0000256" key="3">
    <source>
        <dbReference type="ARBA" id="ARBA00022448"/>
    </source>
</evidence>
<dbReference type="SUPFAM" id="SSF103473">
    <property type="entry name" value="MFS general substrate transporter"/>
    <property type="match status" value="1"/>
</dbReference>
<evidence type="ECO:0000256" key="8">
    <source>
        <dbReference type="ARBA" id="ARBA00023136"/>
    </source>
</evidence>